<dbReference type="AlphaFoldDB" id="A0A645FFD7"/>
<proteinExistence type="predicted"/>
<evidence type="ECO:0000256" key="1">
    <source>
        <dbReference type="SAM" id="MobiDB-lite"/>
    </source>
</evidence>
<protein>
    <submittedName>
        <fullName evidence="2">Uncharacterized protein</fullName>
    </submittedName>
</protein>
<feature type="region of interest" description="Disordered" evidence="1">
    <location>
        <begin position="43"/>
        <end position="64"/>
    </location>
</feature>
<sequence length="99" mass="10540">MQCVKRLLFTHSEPPAGVWQEVGGVGSALHAAGENRLRVTEANPVSGQHDGAQPRTAADVNGKGGNIYGNPGFIHRVTRRIGSNAGLPTVAQNDLFHRF</sequence>
<dbReference type="EMBL" id="VSSQ01057413">
    <property type="protein sequence ID" value="MPN11214.1"/>
    <property type="molecule type" value="Genomic_DNA"/>
</dbReference>
<accession>A0A645FFD7</accession>
<organism evidence="2">
    <name type="scientific">bioreactor metagenome</name>
    <dbReference type="NCBI Taxonomy" id="1076179"/>
    <lineage>
        <taxon>unclassified sequences</taxon>
        <taxon>metagenomes</taxon>
        <taxon>ecological metagenomes</taxon>
    </lineage>
</organism>
<reference evidence="2" key="1">
    <citation type="submission" date="2019-08" db="EMBL/GenBank/DDBJ databases">
        <authorList>
            <person name="Kucharzyk K."/>
            <person name="Murdoch R.W."/>
            <person name="Higgins S."/>
            <person name="Loffler F."/>
        </authorList>
    </citation>
    <scope>NUCLEOTIDE SEQUENCE</scope>
</reference>
<evidence type="ECO:0000313" key="2">
    <source>
        <dbReference type="EMBL" id="MPN11214.1"/>
    </source>
</evidence>
<gene>
    <name evidence="2" type="ORF">SDC9_158515</name>
</gene>
<name>A0A645FFD7_9ZZZZ</name>
<comment type="caution">
    <text evidence="2">The sequence shown here is derived from an EMBL/GenBank/DDBJ whole genome shotgun (WGS) entry which is preliminary data.</text>
</comment>